<sequence length="530" mass="58090">MKVVEQATDRTAHVHMYVEGKLVPVSEYGDYVDLADNAICCYVPLEEDQTIRVGGRFSGTWPFPTKTASLAPKTVHYQKNKKLDTTTFLHKTENGSVDAKIAVALLEDVTLSQGKETETIGTVDLRLYITRQLGVSHTVKSMKKYYAANGHPEHSTKPSVVYNLLAPTFQLESLRVALLCLKPVPPLVANNKLLKDDEDTVTQGSSPAPSDVPLTPIKATRNRSIFEMRELFASALGLCRSTKATSVHHGSVLKPRSKTTPGSGVEPVSSLDLTVDGDFEKATTQDDGECLTLTLTADNDSGYIAQTAEMRGSKPETEQNLRRITGQAGGQTPMVADDTIVVALRDPQADASTCKSSSTKKTTNATTIASSINSGSATNQIPAPSAVKSAFQPLITSTKNYTIRPTHIHMEDAVNQKQQHISTTSTIPTKRPASIAADLPLEVKRTKLRPAPVLPERKKLEMLRKKRAEMAEKQSRVDKQMEPYKKRMVEELERLDVDMMEEELAIKGEHLHLAASVEMLKDFRKADGGN</sequence>
<evidence type="ECO:0000313" key="2">
    <source>
        <dbReference type="EMBL" id="KAF2854661.1"/>
    </source>
</evidence>
<evidence type="ECO:0000313" key="3">
    <source>
        <dbReference type="Proteomes" id="UP000799423"/>
    </source>
</evidence>
<proteinExistence type="predicted"/>
<protein>
    <submittedName>
        <fullName evidence="2">Uncharacterized protein</fullName>
    </submittedName>
</protein>
<evidence type="ECO:0000256" key="1">
    <source>
        <dbReference type="SAM" id="MobiDB-lite"/>
    </source>
</evidence>
<gene>
    <name evidence="2" type="ORF">T440DRAFT_551738</name>
</gene>
<feature type="region of interest" description="Disordered" evidence="1">
    <location>
        <begin position="247"/>
        <end position="271"/>
    </location>
</feature>
<name>A0A6A7BGS5_9PLEO</name>
<accession>A0A6A7BGS5</accession>
<dbReference type="OrthoDB" id="5309154at2759"/>
<dbReference type="EMBL" id="MU006292">
    <property type="protein sequence ID" value="KAF2854661.1"/>
    <property type="molecule type" value="Genomic_DNA"/>
</dbReference>
<dbReference type="AlphaFoldDB" id="A0A6A7BGS5"/>
<dbReference type="Proteomes" id="UP000799423">
    <property type="component" value="Unassembled WGS sequence"/>
</dbReference>
<organism evidence="2 3">
    <name type="scientific">Plenodomus tracheiphilus IPT5</name>
    <dbReference type="NCBI Taxonomy" id="1408161"/>
    <lineage>
        <taxon>Eukaryota</taxon>
        <taxon>Fungi</taxon>
        <taxon>Dikarya</taxon>
        <taxon>Ascomycota</taxon>
        <taxon>Pezizomycotina</taxon>
        <taxon>Dothideomycetes</taxon>
        <taxon>Pleosporomycetidae</taxon>
        <taxon>Pleosporales</taxon>
        <taxon>Pleosporineae</taxon>
        <taxon>Leptosphaeriaceae</taxon>
        <taxon>Plenodomus</taxon>
    </lineage>
</organism>
<reference evidence="2" key="1">
    <citation type="submission" date="2020-01" db="EMBL/GenBank/DDBJ databases">
        <authorList>
            <consortium name="DOE Joint Genome Institute"/>
            <person name="Haridas S."/>
            <person name="Albert R."/>
            <person name="Binder M."/>
            <person name="Bloem J."/>
            <person name="Labutti K."/>
            <person name="Salamov A."/>
            <person name="Andreopoulos B."/>
            <person name="Baker S.E."/>
            <person name="Barry K."/>
            <person name="Bills G."/>
            <person name="Bluhm B.H."/>
            <person name="Cannon C."/>
            <person name="Castanera R."/>
            <person name="Culley D.E."/>
            <person name="Daum C."/>
            <person name="Ezra D."/>
            <person name="Gonzalez J.B."/>
            <person name="Henrissat B."/>
            <person name="Kuo A."/>
            <person name="Liang C."/>
            <person name="Lipzen A."/>
            <person name="Lutzoni F."/>
            <person name="Magnuson J."/>
            <person name="Mondo S."/>
            <person name="Nolan M."/>
            <person name="Ohm R."/>
            <person name="Pangilinan J."/>
            <person name="Park H.-J."/>
            <person name="Ramirez L."/>
            <person name="Alfaro M."/>
            <person name="Sun H."/>
            <person name="Tritt A."/>
            <person name="Yoshinaga Y."/>
            <person name="Zwiers L.-H."/>
            <person name="Turgeon B.G."/>
            <person name="Goodwin S.B."/>
            <person name="Spatafora J.W."/>
            <person name="Crous P.W."/>
            <person name="Grigoriev I.V."/>
        </authorList>
    </citation>
    <scope>NUCLEOTIDE SEQUENCE</scope>
    <source>
        <strain evidence="2">IPT5</strain>
    </source>
</reference>
<keyword evidence="3" id="KW-1185">Reference proteome</keyword>